<accession>A0A646ICT6</accession>
<gene>
    <name evidence="3" type="ORF">FNX48_015385</name>
</gene>
<reference evidence="3" key="1">
    <citation type="submission" date="2019-10" db="EMBL/GenBank/DDBJ databases">
        <title>Streptomyces sp. nov., a novel actinobacterium isolated from alkaline environment.</title>
        <authorList>
            <person name="Golinska P."/>
        </authorList>
    </citation>
    <scope>NUCLEOTIDE SEQUENCE</scope>
    <source>
        <strain evidence="3">IF17</strain>
    </source>
</reference>
<protein>
    <submittedName>
        <fullName evidence="3">Uncharacterized protein</fullName>
    </submittedName>
</protein>
<sequence length="86" mass="8642">MPSGESRARLGSRPAVRERGAVPGRAVIHTGTAPCGAETPGSDPAAPAGARSGYRGGVDAKTRARIVSAALILMFAVVFIATALGR</sequence>
<keyword evidence="2" id="KW-0812">Transmembrane</keyword>
<keyword evidence="2" id="KW-0472">Membrane</keyword>
<dbReference type="Proteomes" id="UP000315516">
    <property type="component" value="Unassembled WGS sequence"/>
</dbReference>
<organism evidence="3">
    <name type="scientific">Streptomyces alkaliphilus</name>
    <dbReference type="NCBI Taxonomy" id="1472722"/>
    <lineage>
        <taxon>Bacteria</taxon>
        <taxon>Bacillati</taxon>
        <taxon>Actinomycetota</taxon>
        <taxon>Actinomycetes</taxon>
        <taxon>Kitasatosporales</taxon>
        <taxon>Streptomycetaceae</taxon>
        <taxon>Streptomyces</taxon>
    </lineage>
</organism>
<dbReference type="RefSeq" id="WP_153427111.1">
    <property type="nucleotide sequence ID" value="NZ_VJYJ02000441.1"/>
</dbReference>
<evidence type="ECO:0000256" key="1">
    <source>
        <dbReference type="SAM" id="MobiDB-lite"/>
    </source>
</evidence>
<dbReference type="EMBL" id="VJYJ02000441">
    <property type="protein sequence ID" value="MQS08511.1"/>
    <property type="molecule type" value="Genomic_DNA"/>
</dbReference>
<proteinExistence type="predicted"/>
<comment type="caution">
    <text evidence="3">The sequence shown here is derived from an EMBL/GenBank/DDBJ whole genome shotgun (WGS) entry which is preliminary data.</text>
</comment>
<evidence type="ECO:0000256" key="2">
    <source>
        <dbReference type="SAM" id="Phobius"/>
    </source>
</evidence>
<name>A0A646ICT6_9ACTN</name>
<feature type="transmembrane region" description="Helical" evidence="2">
    <location>
        <begin position="64"/>
        <end position="84"/>
    </location>
</feature>
<evidence type="ECO:0000313" key="3">
    <source>
        <dbReference type="EMBL" id="MQS08511.1"/>
    </source>
</evidence>
<feature type="region of interest" description="Disordered" evidence="1">
    <location>
        <begin position="1"/>
        <end position="54"/>
    </location>
</feature>
<keyword evidence="2" id="KW-1133">Transmembrane helix</keyword>
<dbReference type="AlphaFoldDB" id="A0A646ICT6"/>